<dbReference type="GO" id="GO:0046872">
    <property type="term" value="F:metal ion binding"/>
    <property type="evidence" value="ECO:0007669"/>
    <property type="project" value="UniProtKB-KW"/>
</dbReference>
<keyword evidence="4" id="KW-1185">Reference proteome</keyword>
<comment type="caution">
    <text evidence="3">The sequence shown here is derived from an EMBL/GenBank/DDBJ whole genome shotgun (WGS) entry which is preliminary data.</text>
</comment>
<reference evidence="3" key="2">
    <citation type="submission" date="2020-09" db="EMBL/GenBank/DDBJ databases">
        <authorList>
            <person name="Sun Q."/>
            <person name="Zhou Y."/>
        </authorList>
    </citation>
    <scope>NUCLEOTIDE SEQUENCE</scope>
    <source>
        <strain evidence="3">CGMCC 1.7086</strain>
    </source>
</reference>
<dbReference type="AlphaFoldDB" id="A0A917Z3W9"/>
<dbReference type="PANTHER" id="PTHR11820">
    <property type="entry name" value="ACYLPYRUVASE"/>
    <property type="match status" value="1"/>
</dbReference>
<evidence type="ECO:0000313" key="4">
    <source>
        <dbReference type="Proteomes" id="UP000606935"/>
    </source>
</evidence>
<dbReference type="SUPFAM" id="SSF56529">
    <property type="entry name" value="FAH"/>
    <property type="match status" value="1"/>
</dbReference>
<dbReference type="RefSeq" id="WP_188698859.1">
    <property type="nucleotide sequence ID" value="NZ_BMLS01000008.1"/>
</dbReference>
<dbReference type="Gene3D" id="3.90.850.10">
    <property type="entry name" value="Fumarylacetoacetase-like, C-terminal domain"/>
    <property type="match status" value="1"/>
</dbReference>
<dbReference type="EMBL" id="BMLS01000008">
    <property type="protein sequence ID" value="GGO74422.1"/>
    <property type="molecule type" value="Genomic_DNA"/>
</dbReference>
<gene>
    <name evidence="3" type="primary">ycgM</name>
    <name evidence="3" type="ORF">GCM10010982_37210</name>
</gene>
<organism evidence="3 4">
    <name type="scientific">Bowmanella pacifica</name>
    <dbReference type="NCBI Taxonomy" id="502051"/>
    <lineage>
        <taxon>Bacteria</taxon>
        <taxon>Pseudomonadati</taxon>
        <taxon>Pseudomonadota</taxon>
        <taxon>Gammaproteobacteria</taxon>
        <taxon>Alteromonadales</taxon>
        <taxon>Alteromonadaceae</taxon>
        <taxon>Bowmanella</taxon>
    </lineage>
</organism>
<dbReference type="Proteomes" id="UP000606935">
    <property type="component" value="Unassembled WGS sequence"/>
</dbReference>
<dbReference type="GO" id="GO:0018773">
    <property type="term" value="F:acetylpyruvate hydrolase activity"/>
    <property type="evidence" value="ECO:0007669"/>
    <property type="project" value="TreeGrafter"/>
</dbReference>
<dbReference type="Pfam" id="PF01557">
    <property type="entry name" value="FAA_hydrolase"/>
    <property type="match status" value="1"/>
</dbReference>
<dbReference type="NCBIfam" id="NF007967">
    <property type="entry name" value="PRK10691.1"/>
    <property type="match status" value="1"/>
</dbReference>
<accession>A0A917Z3W9</accession>
<keyword evidence="1" id="KW-0479">Metal-binding</keyword>
<dbReference type="InterPro" id="IPR036663">
    <property type="entry name" value="Fumarylacetoacetase_C_sf"/>
</dbReference>
<feature type="domain" description="Fumarylacetoacetase-like C-terminal" evidence="2">
    <location>
        <begin position="18"/>
        <end position="218"/>
    </location>
</feature>
<evidence type="ECO:0000259" key="2">
    <source>
        <dbReference type="Pfam" id="PF01557"/>
    </source>
</evidence>
<evidence type="ECO:0000313" key="3">
    <source>
        <dbReference type="EMBL" id="GGO74422.1"/>
    </source>
</evidence>
<name>A0A917Z3W9_9ALTE</name>
<reference evidence="3" key="1">
    <citation type="journal article" date="2014" name="Int. J. Syst. Evol. Microbiol.">
        <title>Complete genome sequence of Corynebacterium casei LMG S-19264T (=DSM 44701T), isolated from a smear-ripened cheese.</title>
        <authorList>
            <consortium name="US DOE Joint Genome Institute (JGI-PGF)"/>
            <person name="Walter F."/>
            <person name="Albersmeier A."/>
            <person name="Kalinowski J."/>
            <person name="Ruckert C."/>
        </authorList>
    </citation>
    <scope>NUCLEOTIDE SEQUENCE</scope>
    <source>
        <strain evidence="3">CGMCC 1.7086</strain>
    </source>
</reference>
<dbReference type="PANTHER" id="PTHR11820:SF7">
    <property type="entry name" value="ACYLPYRUVASE FAHD1, MITOCHONDRIAL"/>
    <property type="match status" value="1"/>
</dbReference>
<evidence type="ECO:0000256" key="1">
    <source>
        <dbReference type="ARBA" id="ARBA00022723"/>
    </source>
</evidence>
<dbReference type="InterPro" id="IPR011234">
    <property type="entry name" value="Fumarylacetoacetase-like_C"/>
</dbReference>
<proteinExistence type="predicted"/>
<sequence length="222" mass="23801">MYQHLDNKGHPIDLPVGKAVCVGRNYLDHIHELNNEVPEQALLFIKPSTALVPFSGQIAIPTGLGACHNELEIAVLMGDVVRKASPEQAMAAVWGYGLGLDLTLRDVQDKMKAKGQPWERAKAFDGSCPLSGYIAASDVSDPQALAFNLFVNGEQRQQGDAALMIHRIADLISEISHHFTLLPGDVVLTGTPKGVGPLSAGDQLEAEVVNYLQVSAQVVADC</sequence>
<protein>
    <recommendedName>
        <fullName evidence="2">Fumarylacetoacetase-like C-terminal domain-containing protein</fullName>
    </recommendedName>
</protein>